<feature type="region of interest" description="Disordered" evidence="4">
    <location>
        <begin position="76"/>
        <end position="154"/>
    </location>
</feature>
<dbReference type="InterPro" id="IPR002110">
    <property type="entry name" value="Ankyrin_rpt"/>
</dbReference>
<reference evidence="5 6" key="1">
    <citation type="submission" date="2020-02" db="EMBL/GenBank/DDBJ databases">
        <authorList>
            <person name="Ferguson B K."/>
        </authorList>
    </citation>
    <scope>NUCLEOTIDE SEQUENCE [LARGE SCALE GENOMIC DNA]</scope>
</reference>
<keyword evidence="1" id="KW-0677">Repeat</keyword>
<sequence>MSRTEERQTSGMLIMGMKSIKHGIGQLRTAMRSALNAPEEVGNEASENELQREDRAPEQVPVKENIPTYIQAIYKLQRHSKSKSPSPTEVQEQVEPSLRAESPVVIGPLPVSSESPVKPPDNLLGPVSGVPKAKSDENDRSPSEEGSQASETDAQIVCNLPAIYQRRGSDNPTEGVNYPPSAITEDNVEKFLEAGQDPNCLWQETGDSPLHLAVTSGNYDITGMLLRGGADTNLANKDGLTPLHVICSRDQDEDLAELFFKIGNEVNQPVKVDARDNLGRTPLQLAVAHFMPRVLDVVLDNGADVSSFVYPTESYLGDRWVMDNNRCDDFMVHLAYDALIILKRLKERGYELDRRAALTIMEFFAKHHLFKSPVDLDECWYDDEQFAMQAKKYEVSPSLSFYDLVRLRPEKANKLFTYDMFDDYYEETFWKLSEKCDEALNAHLGEIIMRGFCRQWALDCFLELTHYKLPILCCEIIFETLMNKDLCSIFMAVAGQSS</sequence>
<feature type="region of interest" description="Disordered" evidence="4">
    <location>
        <begin position="34"/>
        <end position="64"/>
    </location>
</feature>
<dbReference type="Proteomes" id="UP000479190">
    <property type="component" value="Unassembled WGS sequence"/>
</dbReference>
<feature type="repeat" description="ANK" evidence="3">
    <location>
        <begin position="238"/>
        <end position="271"/>
    </location>
</feature>
<dbReference type="PROSITE" id="PS50088">
    <property type="entry name" value="ANK_REPEAT"/>
    <property type="match status" value="3"/>
</dbReference>
<name>A0A6H5IXA4_9HYME</name>
<evidence type="ECO:0000256" key="2">
    <source>
        <dbReference type="ARBA" id="ARBA00023043"/>
    </source>
</evidence>
<feature type="compositionally biased region" description="Polar residues" evidence="4">
    <location>
        <begin position="144"/>
        <end position="153"/>
    </location>
</feature>
<feature type="repeat" description="ANK" evidence="3">
    <location>
        <begin position="205"/>
        <end position="237"/>
    </location>
</feature>
<evidence type="ECO:0000256" key="3">
    <source>
        <dbReference type="PROSITE-ProRule" id="PRU00023"/>
    </source>
</evidence>
<dbReference type="Pfam" id="PF12796">
    <property type="entry name" value="Ank_2"/>
    <property type="match status" value="1"/>
</dbReference>
<dbReference type="Gene3D" id="1.25.40.20">
    <property type="entry name" value="Ankyrin repeat-containing domain"/>
    <property type="match status" value="1"/>
</dbReference>
<feature type="compositionally biased region" description="Basic and acidic residues" evidence="4">
    <location>
        <begin position="133"/>
        <end position="143"/>
    </location>
</feature>
<dbReference type="EMBL" id="CADCXV010001116">
    <property type="protein sequence ID" value="CAB0041457.1"/>
    <property type="molecule type" value="Genomic_DNA"/>
</dbReference>
<feature type="repeat" description="ANK" evidence="3">
    <location>
        <begin position="278"/>
        <end position="306"/>
    </location>
</feature>
<accession>A0A6H5IXA4</accession>
<protein>
    <submittedName>
        <fullName evidence="5">Uncharacterized protein</fullName>
    </submittedName>
</protein>
<dbReference type="InterPro" id="IPR051070">
    <property type="entry name" value="NF-kappa-B_inhibitor"/>
</dbReference>
<organism evidence="5 6">
    <name type="scientific">Trichogramma brassicae</name>
    <dbReference type="NCBI Taxonomy" id="86971"/>
    <lineage>
        <taxon>Eukaryota</taxon>
        <taxon>Metazoa</taxon>
        <taxon>Ecdysozoa</taxon>
        <taxon>Arthropoda</taxon>
        <taxon>Hexapoda</taxon>
        <taxon>Insecta</taxon>
        <taxon>Pterygota</taxon>
        <taxon>Neoptera</taxon>
        <taxon>Endopterygota</taxon>
        <taxon>Hymenoptera</taxon>
        <taxon>Apocrita</taxon>
        <taxon>Proctotrupomorpha</taxon>
        <taxon>Chalcidoidea</taxon>
        <taxon>Trichogrammatidae</taxon>
        <taxon>Trichogramma</taxon>
    </lineage>
</organism>
<dbReference type="InterPro" id="IPR036770">
    <property type="entry name" value="Ankyrin_rpt-contain_sf"/>
</dbReference>
<dbReference type="GO" id="GO:0071356">
    <property type="term" value="P:cellular response to tumor necrosis factor"/>
    <property type="evidence" value="ECO:0007669"/>
    <property type="project" value="TreeGrafter"/>
</dbReference>
<dbReference type="GO" id="GO:0051059">
    <property type="term" value="F:NF-kappaB binding"/>
    <property type="evidence" value="ECO:0007669"/>
    <property type="project" value="TreeGrafter"/>
</dbReference>
<dbReference type="GO" id="GO:0005829">
    <property type="term" value="C:cytosol"/>
    <property type="evidence" value="ECO:0007669"/>
    <property type="project" value="TreeGrafter"/>
</dbReference>
<dbReference type="PANTHER" id="PTHR46680:SF3">
    <property type="entry name" value="NF-KAPPA-B INHIBITOR CACTUS"/>
    <property type="match status" value="1"/>
</dbReference>
<gene>
    <name evidence="5" type="ORF">TBRA_LOCUS13125</name>
</gene>
<evidence type="ECO:0000313" key="6">
    <source>
        <dbReference type="Proteomes" id="UP000479190"/>
    </source>
</evidence>
<keyword evidence="6" id="KW-1185">Reference proteome</keyword>
<dbReference type="SMART" id="SM00248">
    <property type="entry name" value="ANK"/>
    <property type="match status" value="3"/>
</dbReference>
<dbReference type="AlphaFoldDB" id="A0A6H5IXA4"/>
<proteinExistence type="predicted"/>
<keyword evidence="2 3" id="KW-0040">ANK repeat</keyword>
<evidence type="ECO:0000313" key="5">
    <source>
        <dbReference type="EMBL" id="CAB0041457.1"/>
    </source>
</evidence>
<evidence type="ECO:0000256" key="1">
    <source>
        <dbReference type="ARBA" id="ARBA00022737"/>
    </source>
</evidence>
<dbReference type="PANTHER" id="PTHR46680">
    <property type="entry name" value="NF-KAPPA-B INHIBITOR ALPHA"/>
    <property type="match status" value="1"/>
</dbReference>
<dbReference type="OrthoDB" id="60433at2759"/>
<dbReference type="PROSITE" id="PS50297">
    <property type="entry name" value="ANK_REP_REGION"/>
    <property type="match status" value="2"/>
</dbReference>
<evidence type="ECO:0000256" key="4">
    <source>
        <dbReference type="SAM" id="MobiDB-lite"/>
    </source>
</evidence>
<dbReference type="SUPFAM" id="SSF48403">
    <property type="entry name" value="Ankyrin repeat"/>
    <property type="match status" value="1"/>
</dbReference>